<evidence type="ECO:0000313" key="3">
    <source>
        <dbReference type="Proteomes" id="UP000015106"/>
    </source>
</evidence>
<feature type="region of interest" description="Disordered" evidence="1">
    <location>
        <begin position="90"/>
        <end position="149"/>
    </location>
</feature>
<reference evidence="2" key="3">
    <citation type="submission" date="2022-06" db="UniProtKB">
        <authorList>
            <consortium name="EnsemblPlants"/>
        </authorList>
    </citation>
    <scope>IDENTIFICATION</scope>
</reference>
<proteinExistence type="predicted"/>
<keyword evidence="3" id="KW-1185">Reference proteome</keyword>
<evidence type="ECO:0000256" key="1">
    <source>
        <dbReference type="SAM" id="MobiDB-lite"/>
    </source>
</evidence>
<dbReference type="Proteomes" id="UP000015106">
    <property type="component" value="Chromosome 6"/>
</dbReference>
<dbReference type="AlphaFoldDB" id="A0A8R7QVY6"/>
<evidence type="ECO:0000313" key="2">
    <source>
        <dbReference type="EnsemblPlants" id="TuG1812G0600003839.01.T01.cds404562"/>
    </source>
</evidence>
<reference evidence="2" key="2">
    <citation type="submission" date="2018-03" db="EMBL/GenBank/DDBJ databases">
        <title>The Triticum urartu genome reveals the dynamic nature of wheat genome evolution.</title>
        <authorList>
            <person name="Ling H."/>
            <person name="Ma B."/>
            <person name="Shi X."/>
            <person name="Liu H."/>
            <person name="Dong L."/>
            <person name="Sun H."/>
            <person name="Cao Y."/>
            <person name="Gao Q."/>
            <person name="Zheng S."/>
            <person name="Li Y."/>
            <person name="Yu Y."/>
            <person name="Du H."/>
            <person name="Qi M."/>
            <person name="Li Y."/>
            <person name="Yu H."/>
            <person name="Cui Y."/>
            <person name="Wang N."/>
            <person name="Chen C."/>
            <person name="Wu H."/>
            <person name="Zhao Y."/>
            <person name="Zhang J."/>
            <person name="Li Y."/>
            <person name="Zhou W."/>
            <person name="Zhang B."/>
            <person name="Hu W."/>
            <person name="Eijk M."/>
            <person name="Tang J."/>
            <person name="Witsenboer H."/>
            <person name="Zhao S."/>
            <person name="Li Z."/>
            <person name="Zhang A."/>
            <person name="Wang D."/>
            <person name="Liang C."/>
        </authorList>
    </citation>
    <scope>NUCLEOTIDE SEQUENCE [LARGE SCALE GENOMIC DNA]</scope>
    <source>
        <strain evidence="2">cv. G1812</strain>
    </source>
</reference>
<name>A0A8R7QVY6_TRIUA</name>
<dbReference type="EnsemblPlants" id="TuG1812G0600003839.01.T01">
    <property type="protein sequence ID" value="TuG1812G0600003839.01.T01.cds404562"/>
    <property type="gene ID" value="TuG1812G0600003839.01"/>
</dbReference>
<sequence length="149" mass="16169">MHCNATSRISQTASPGVVLPSLANCSRCGIPRSRHGRACPCPGLVVEHLAAVVGMRRDWERRRGGRMQSWWSMPCRYRDFMARELHAEGSSCNHRAAARGRGRGELEGIGGSSCTSPGTLPPSPPRSPSRPTAGRHGGRREGEVDVTVW</sequence>
<reference evidence="3" key="1">
    <citation type="journal article" date="2013" name="Nature">
        <title>Draft genome of the wheat A-genome progenitor Triticum urartu.</title>
        <authorList>
            <person name="Ling H.Q."/>
            <person name="Zhao S."/>
            <person name="Liu D."/>
            <person name="Wang J."/>
            <person name="Sun H."/>
            <person name="Zhang C."/>
            <person name="Fan H."/>
            <person name="Li D."/>
            <person name="Dong L."/>
            <person name="Tao Y."/>
            <person name="Gao C."/>
            <person name="Wu H."/>
            <person name="Li Y."/>
            <person name="Cui Y."/>
            <person name="Guo X."/>
            <person name="Zheng S."/>
            <person name="Wang B."/>
            <person name="Yu K."/>
            <person name="Liang Q."/>
            <person name="Yang W."/>
            <person name="Lou X."/>
            <person name="Chen J."/>
            <person name="Feng M."/>
            <person name="Jian J."/>
            <person name="Zhang X."/>
            <person name="Luo G."/>
            <person name="Jiang Y."/>
            <person name="Liu J."/>
            <person name="Wang Z."/>
            <person name="Sha Y."/>
            <person name="Zhang B."/>
            <person name="Wu H."/>
            <person name="Tang D."/>
            <person name="Shen Q."/>
            <person name="Xue P."/>
            <person name="Zou S."/>
            <person name="Wang X."/>
            <person name="Liu X."/>
            <person name="Wang F."/>
            <person name="Yang Y."/>
            <person name="An X."/>
            <person name="Dong Z."/>
            <person name="Zhang K."/>
            <person name="Zhang X."/>
            <person name="Luo M.C."/>
            <person name="Dvorak J."/>
            <person name="Tong Y."/>
            <person name="Wang J."/>
            <person name="Yang H."/>
            <person name="Li Z."/>
            <person name="Wang D."/>
            <person name="Zhang A."/>
            <person name="Wang J."/>
        </authorList>
    </citation>
    <scope>NUCLEOTIDE SEQUENCE</scope>
    <source>
        <strain evidence="3">cv. G1812</strain>
    </source>
</reference>
<feature type="compositionally biased region" description="Pro residues" evidence="1">
    <location>
        <begin position="119"/>
        <end position="128"/>
    </location>
</feature>
<dbReference type="Gramene" id="TuG1812G0600003839.01.T01">
    <property type="protein sequence ID" value="TuG1812G0600003839.01.T01.cds404562"/>
    <property type="gene ID" value="TuG1812G0600003839.01"/>
</dbReference>
<accession>A0A8R7QVY6</accession>
<organism evidence="2 3">
    <name type="scientific">Triticum urartu</name>
    <name type="common">Red wild einkorn</name>
    <name type="synonym">Crithodium urartu</name>
    <dbReference type="NCBI Taxonomy" id="4572"/>
    <lineage>
        <taxon>Eukaryota</taxon>
        <taxon>Viridiplantae</taxon>
        <taxon>Streptophyta</taxon>
        <taxon>Embryophyta</taxon>
        <taxon>Tracheophyta</taxon>
        <taxon>Spermatophyta</taxon>
        <taxon>Magnoliopsida</taxon>
        <taxon>Liliopsida</taxon>
        <taxon>Poales</taxon>
        <taxon>Poaceae</taxon>
        <taxon>BOP clade</taxon>
        <taxon>Pooideae</taxon>
        <taxon>Triticodae</taxon>
        <taxon>Triticeae</taxon>
        <taxon>Triticinae</taxon>
        <taxon>Triticum</taxon>
    </lineage>
</organism>
<protein>
    <submittedName>
        <fullName evidence="2">Uncharacterized protein</fullName>
    </submittedName>
</protein>